<evidence type="ECO:0000313" key="2">
    <source>
        <dbReference type="EMBL" id="TGE37010.1"/>
    </source>
</evidence>
<evidence type="ECO:0000313" key="3">
    <source>
        <dbReference type="Proteomes" id="UP000298460"/>
    </source>
</evidence>
<dbReference type="OrthoDB" id="1690026at2"/>
<comment type="caution">
    <text evidence="2">The sequence shown here is derived from an EMBL/GenBank/DDBJ whole genome shotgun (WGS) entry which is preliminary data.</text>
</comment>
<sequence length="287" mass="33148">MSDSITERTPPVIAVEINMIKQQTEKVVLNNAIEIGRRLKEAKDLIPYGEWGKWLVESVSYTERTAQRLMLVFDAYGDQQPATLNADAQTLRLPNMNYSQALILLEVPEEEREQFIMEMDIENMSVRELQKAVKERDQAFLDREQAFQDRDRAQQEKADLQKALDGEKGTNTQLIKERDNLKTKAGDLQKSKRALEQDVEKKQLECDKLKEKTSYKSVQRMSDSLTVAYNKVAANKITFLYENMDKAFKELAYEMTKFASIDPDVHAAYKKMVNDFLIKAMQERMGG</sequence>
<gene>
    <name evidence="2" type="ORF">E4K67_18160</name>
</gene>
<keyword evidence="1" id="KW-0175">Coiled coil</keyword>
<keyword evidence="3" id="KW-1185">Reference proteome</keyword>
<dbReference type="RefSeq" id="WP_135549223.1">
    <property type="nucleotide sequence ID" value="NZ_SPQQ01000006.1"/>
</dbReference>
<organism evidence="2 3">
    <name type="scientific">Desulfosporosinus fructosivorans</name>
    <dbReference type="NCBI Taxonomy" id="2018669"/>
    <lineage>
        <taxon>Bacteria</taxon>
        <taxon>Bacillati</taxon>
        <taxon>Bacillota</taxon>
        <taxon>Clostridia</taxon>
        <taxon>Eubacteriales</taxon>
        <taxon>Desulfitobacteriaceae</taxon>
        <taxon>Desulfosporosinus</taxon>
    </lineage>
</organism>
<feature type="coiled-coil region" evidence="1">
    <location>
        <begin position="143"/>
        <end position="212"/>
    </location>
</feature>
<accession>A0A4Z0R2L7</accession>
<dbReference type="AlphaFoldDB" id="A0A4Z0R2L7"/>
<proteinExistence type="predicted"/>
<evidence type="ECO:0000256" key="1">
    <source>
        <dbReference type="SAM" id="Coils"/>
    </source>
</evidence>
<dbReference type="Proteomes" id="UP000298460">
    <property type="component" value="Unassembled WGS sequence"/>
</dbReference>
<name>A0A4Z0R2L7_9FIRM</name>
<reference evidence="2 3" key="1">
    <citation type="submission" date="2019-03" db="EMBL/GenBank/DDBJ databases">
        <title>Draft Genome Sequence of Desulfosporosinus fructosivorans Strain 63.6F, Isolated from Marine Sediment in the Baltic Sea.</title>
        <authorList>
            <person name="Hausmann B."/>
            <person name="Vandieken V."/>
            <person name="Pjevac P."/>
            <person name="Schreck K."/>
            <person name="Herbold C.W."/>
            <person name="Loy A."/>
        </authorList>
    </citation>
    <scope>NUCLEOTIDE SEQUENCE [LARGE SCALE GENOMIC DNA]</scope>
    <source>
        <strain evidence="2 3">63.6F</strain>
    </source>
</reference>
<dbReference type="InterPro" id="IPR021451">
    <property type="entry name" value="DUF3102"/>
</dbReference>
<dbReference type="Pfam" id="PF11300">
    <property type="entry name" value="DUF3102"/>
    <property type="match status" value="1"/>
</dbReference>
<protein>
    <submittedName>
        <fullName evidence="2">DUF3102 domain-containing protein</fullName>
    </submittedName>
</protein>
<dbReference type="EMBL" id="SPQQ01000006">
    <property type="protein sequence ID" value="TGE37010.1"/>
    <property type="molecule type" value="Genomic_DNA"/>
</dbReference>